<reference evidence="3 4" key="1">
    <citation type="journal article" date="2020" name="Mol. Plant">
        <title>The Chromosome-Based Rubber Tree Genome Provides New Insights into Spurge Genome Evolution and Rubber Biosynthesis.</title>
        <authorList>
            <person name="Liu J."/>
            <person name="Shi C."/>
            <person name="Shi C.C."/>
            <person name="Li W."/>
            <person name="Zhang Q.J."/>
            <person name="Zhang Y."/>
            <person name="Li K."/>
            <person name="Lu H.F."/>
            <person name="Shi C."/>
            <person name="Zhu S.T."/>
            <person name="Xiao Z.Y."/>
            <person name="Nan H."/>
            <person name="Yue Y."/>
            <person name="Zhu X.G."/>
            <person name="Wu Y."/>
            <person name="Hong X.N."/>
            <person name="Fan G.Y."/>
            <person name="Tong Y."/>
            <person name="Zhang D."/>
            <person name="Mao C.L."/>
            <person name="Liu Y.L."/>
            <person name="Hao S.J."/>
            <person name="Liu W.Q."/>
            <person name="Lv M.Q."/>
            <person name="Zhang H.B."/>
            <person name="Liu Y."/>
            <person name="Hu-Tang G.R."/>
            <person name="Wang J.P."/>
            <person name="Wang J.H."/>
            <person name="Sun Y.H."/>
            <person name="Ni S.B."/>
            <person name="Chen W.B."/>
            <person name="Zhang X.C."/>
            <person name="Jiao Y.N."/>
            <person name="Eichler E.E."/>
            <person name="Li G.H."/>
            <person name="Liu X."/>
            <person name="Gao L.Z."/>
        </authorList>
    </citation>
    <scope>NUCLEOTIDE SEQUENCE [LARGE SCALE GENOMIC DNA]</scope>
    <source>
        <strain evidence="4">cv. GT1</strain>
        <tissue evidence="3">Leaf</tissue>
    </source>
</reference>
<evidence type="ECO:0000259" key="2">
    <source>
        <dbReference type="Pfam" id="PF05678"/>
    </source>
</evidence>
<feature type="region of interest" description="Disordered" evidence="1">
    <location>
        <begin position="1"/>
        <end position="32"/>
    </location>
</feature>
<evidence type="ECO:0000313" key="4">
    <source>
        <dbReference type="Proteomes" id="UP000467840"/>
    </source>
</evidence>
<name>A0A6A6M2T7_HEVBR</name>
<dbReference type="InterPro" id="IPR039335">
    <property type="entry name" value="SIB1/2"/>
</dbReference>
<accession>A0A6A6M2T7</accession>
<evidence type="ECO:0000256" key="1">
    <source>
        <dbReference type="SAM" id="MobiDB-lite"/>
    </source>
</evidence>
<organism evidence="3 4">
    <name type="scientific">Hevea brasiliensis</name>
    <name type="common">Para rubber tree</name>
    <name type="synonym">Siphonia brasiliensis</name>
    <dbReference type="NCBI Taxonomy" id="3981"/>
    <lineage>
        <taxon>Eukaryota</taxon>
        <taxon>Viridiplantae</taxon>
        <taxon>Streptophyta</taxon>
        <taxon>Embryophyta</taxon>
        <taxon>Tracheophyta</taxon>
        <taxon>Spermatophyta</taxon>
        <taxon>Magnoliopsida</taxon>
        <taxon>eudicotyledons</taxon>
        <taxon>Gunneridae</taxon>
        <taxon>Pentapetalae</taxon>
        <taxon>rosids</taxon>
        <taxon>fabids</taxon>
        <taxon>Malpighiales</taxon>
        <taxon>Euphorbiaceae</taxon>
        <taxon>Crotonoideae</taxon>
        <taxon>Micrandreae</taxon>
        <taxon>Hevea</taxon>
    </lineage>
</organism>
<proteinExistence type="predicted"/>
<feature type="compositionally biased region" description="Polar residues" evidence="1">
    <location>
        <begin position="1"/>
        <end position="15"/>
    </location>
</feature>
<dbReference type="PANTHER" id="PTHR33624">
    <property type="entry name" value="SIGMA FACTOR BINDING PROTEIN 1, CHLOROPLASTIC"/>
    <property type="match status" value="1"/>
</dbReference>
<feature type="domain" description="VQ" evidence="2">
    <location>
        <begin position="37"/>
        <end position="61"/>
    </location>
</feature>
<evidence type="ECO:0000313" key="3">
    <source>
        <dbReference type="EMBL" id="KAF2308011.1"/>
    </source>
</evidence>
<protein>
    <recommendedName>
        <fullName evidence="2">VQ domain-containing protein</fullName>
    </recommendedName>
</protein>
<dbReference type="Proteomes" id="UP000467840">
    <property type="component" value="Chromosome 9"/>
</dbReference>
<comment type="caution">
    <text evidence="3">The sequence shown here is derived from an EMBL/GenBank/DDBJ whole genome shotgun (WGS) entry which is preliminary data.</text>
</comment>
<sequence length="179" mass="19641">MDNLVGSNNRNSSSLQERKATKKSKTNNKKPMKVVYISNPMKFKTPACNFRALVQELTGQYAELPDPSRFMDSDNDVGGGGGDKDRGGNNHMVQHDASKIVDDHVVEVPAVDLIGKQPKTPDASPLESSFDDIFMPQMFENLSGLMPSSLLYESSANGERSVMVSEAKDARTMEASRQI</sequence>
<dbReference type="EMBL" id="JAAGAX010000008">
    <property type="protein sequence ID" value="KAF2308011.1"/>
    <property type="molecule type" value="Genomic_DNA"/>
</dbReference>
<dbReference type="Pfam" id="PF05678">
    <property type="entry name" value="VQ"/>
    <property type="match status" value="1"/>
</dbReference>
<dbReference type="AlphaFoldDB" id="A0A6A6M2T7"/>
<feature type="region of interest" description="Disordered" evidence="1">
    <location>
        <begin position="64"/>
        <end position="90"/>
    </location>
</feature>
<dbReference type="PANTHER" id="PTHR33624:SF2">
    <property type="entry name" value="SIGMA FACTOR BINDING PROTEIN 1, CHLOROPLASTIC"/>
    <property type="match status" value="1"/>
</dbReference>
<keyword evidence="4" id="KW-1185">Reference proteome</keyword>
<feature type="compositionally biased region" description="Basic residues" evidence="1">
    <location>
        <begin position="20"/>
        <end position="32"/>
    </location>
</feature>
<dbReference type="InterPro" id="IPR008889">
    <property type="entry name" value="VQ"/>
</dbReference>
<gene>
    <name evidence="3" type="ORF">GH714_034342</name>
</gene>